<dbReference type="Proteomes" id="UP000018951">
    <property type="component" value="Unassembled WGS sequence"/>
</dbReference>
<keyword evidence="3" id="KW-1185">Reference proteome</keyword>
<protein>
    <submittedName>
        <fullName evidence="2">Uncharacterized protein</fullName>
    </submittedName>
</protein>
<accession>W2V388</accession>
<proteinExistence type="predicted"/>
<name>W2V388_9RICK</name>
<dbReference type="AlphaFoldDB" id="W2V388"/>
<dbReference type="STRING" id="1401685.P857_1108"/>
<organism evidence="2 3">
    <name type="scientific">Candidatus Xenolissoclinum pacificiensis L6</name>
    <dbReference type="NCBI Taxonomy" id="1401685"/>
    <lineage>
        <taxon>Bacteria</taxon>
        <taxon>Pseudomonadati</taxon>
        <taxon>Pseudomonadota</taxon>
        <taxon>Alphaproteobacteria</taxon>
        <taxon>Rickettsiales</taxon>
        <taxon>Anaplasmataceae</taxon>
        <taxon>Candidatus Xenolissoclinum</taxon>
    </lineage>
</organism>
<feature type="transmembrane region" description="Helical" evidence="1">
    <location>
        <begin position="78"/>
        <end position="94"/>
    </location>
</feature>
<evidence type="ECO:0000313" key="2">
    <source>
        <dbReference type="EMBL" id="ETO91928.1"/>
    </source>
</evidence>
<reference evidence="2 3" key="1">
    <citation type="journal article" date="2013" name="PLoS ONE">
        <title>Bacterial endosymbiosis in a chordate host: long-term co-evolution and conservation of secondary metabolism.</title>
        <authorList>
            <person name="Kwan J.C."/>
            <person name="Schmidt E.W."/>
        </authorList>
    </citation>
    <scope>NUCLEOTIDE SEQUENCE [LARGE SCALE GENOMIC DNA]</scope>
    <source>
        <strain evidence="3">L6</strain>
    </source>
</reference>
<dbReference type="EMBL" id="AXCJ01000001">
    <property type="protein sequence ID" value="ETO91928.1"/>
    <property type="molecule type" value="Genomic_DNA"/>
</dbReference>
<evidence type="ECO:0000256" key="1">
    <source>
        <dbReference type="SAM" id="Phobius"/>
    </source>
</evidence>
<gene>
    <name evidence="2" type="ORF">P857_1108</name>
</gene>
<keyword evidence="1" id="KW-0812">Transmembrane</keyword>
<comment type="caution">
    <text evidence="2">The sequence shown here is derived from an EMBL/GenBank/DDBJ whole genome shotgun (WGS) entry which is preliminary data.</text>
</comment>
<keyword evidence="1" id="KW-1133">Transmembrane helix</keyword>
<evidence type="ECO:0000313" key="3">
    <source>
        <dbReference type="Proteomes" id="UP000018951"/>
    </source>
</evidence>
<keyword evidence="1" id="KW-0472">Membrane</keyword>
<sequence length="110" mass="12763">MLQSKNLRQRQVARQCSDFISNIKLNKQKIIDILAPYQPQEVTLYEIERSIDTLEKISKDSSYEGSIEKMAVFMPSNLPLYSLLLFAIIPSFMAETEDLRPNSIMQKMVF</sequence>